<reference evidence="3" key="1">
    <citation type="journal article" date="2019" name="Int. J. Syst. Evol. Microbiol.">
        <title>The Global Catalogue of Microorganisms (GCM) 10K type strain sequencing project: providing services to taxonomists for standard genome sequencing and annotation.</title>
        <authorList>
            <consortium name="The Broad Institute Genomics Platform"/>
            <consortium name="The Broad Institute Genome Sequencing Center for Infectious Disease"/>
            <person name="Wu L."/>
            <person name="Ma J."/>
        </authorList>
    </citation>
    <scope>NUCLEOTIDE SEQUENCE [LARGE SCALE GENOMIC DNA]</scope>
    <source>
        <strain evidence="3">CCUG 49018</strain>
    </source>
</reference>
<organism evidence="2 3">
    <name type="scientific">Pseudonocardia benzenivorans</name>
    <dbReference type="NCBI Taxonomy" id="228005"/>
    <lineage>
        <taxon>Bacteria</taxon>
        <taxon>Bacillati</taxon>
        <taxon>Actinomycetota</taxon>
        <taxon>Actinomycetes</taxon>
        <taxon>Pseudonocardiales</taxon>
        <taxon>Pseudonocardiaceae</taxon>
        <taxon>Pseudonocardia</taxon>
    </lineage>
</organism>
<evidence type="ECO:0000313" key="3">
    <source>
        <dbReference type="Proteomes" id="UP001597182"/>
    </source>
</evidence>
<evidence type="ECO:0000313" key="2">
    <source>
        <dbReference type="EMBL" id="MFD1237061.1"/>
    </source>
</evidence>
<feature type="compositionally biased region" description="Basic and acidic residues" evidence="1">
    <location>
        <begin position="1"/>
        <end position="24"/>
    </location>
</feature>
<gene>
    <name evidence="2" type="ORF">ACFQ34_27565</name>
</gene>
<dbReference type="EMBL" id="JBHTMB010000263">
    <property type="protein sequence ID" value="MFD1237061.1"/>
    <property type="molecule type" value="Genomic_DNA"/>
</dbReference>
<protein>
    <recommendedName>
        <fullName evidence="4">Histidine phosphatase superfamily protein (Branch 1)</fullName>
    </recommendedName>
</protein>
<sequence length="182" mass="19833">MDRDTDRNIEGDATRAAEARRPEQDAVVGAPESSADRAGGTVVPFIPAQADRSSDQQPTGAPATPLIPAQRRPVRDPARAAVVLRHARLRSDGGPQFCQPSRAELSGAVARRQGTRGDGKVIYPDRESAEQAAREFESLGALPMRSYRCNRSHHGHYHLTRDTATLARRADLEARIPRPRSA</sequence>
<accession>A0ABW3VPM2</accession>
<dbReference type="Proteomes" id="UP001597182">
    <property type="component" value="Unassembled WGS sequence"/>
</dbReference>
<keyword evidence="3" id="KW-1185">Reference proteome</keyword>
<evidence type="ECO:0008006" key="4">
    <source>
        <dbReference type="Google" id="ProtNLM"/>
    </source>
</evidence>
<evidence type="ECO:0000256" key="1">
    <source>
        <dbReference type="SAM" id="MobiDB-lite"/>
    </source>
</evidence>
<proteinExistence type="predicted"/>
<name>A0ABW3VPM2_9PSEU</name>
<dbReference type="RefSeq" id="WP_346091640.1">
    <property type="nucleotide sequence ID" value="NZ_BAABKS010000030.1"/>
</dbReference>
<comment type="caution">
    <text evidence="2">The sequence shown here is derived from an EMBL/GenBank/DDBJ whole genome shotgun (WGS) entry which is preliminary data.</text>
</comment>
<feature type="region of interest" description="Disordered" evidence="1">
    <location>
        <begin position="1"/>
        <end position="76"/>
    </location>
</feature>